<reference evidence="2 3" key="1">
    <citation type="submission" date="2016-07" db="EMBL/GenBank/DDBJ databases">
        <title>Pervasive Adenine N6-methylation of Active Genes in Fungi.</title>
        <authorList>
            <consortium name="DOE Joint Genome Institute"/>
            <person name="Mondo S.J."/>
            <person name="Dannebaum R.O."/>
            <person name="Kuo R.C."/>
            <person name="Labutti K."/>
            <person name="Haridas S."/>
            <person name="Kuo A."/>
            <person name="Salamov A."/>
            <person name="Ahrendt S.R."/>
            <person name="Lipzen A."/>
            <person name="Sullivan W."/>
            <person name="Andreopoulos W.B."/>
            <person name="Clum A."/>
            <person name="Lindquist E."/>
            <person name="Daum C."/>
            <person name="Ramamoorthy G.K."/>
            <person name="Gryganskyi A."/>
            <person name="Culley D."/>
            <person name="Magnuson J.K."/>
            <person name="James T.Y."/>
            <person name="O'Malley M.A."/>
            <person name="Stajich J.E."/>
            <person name="Spatafora J.W."/>
            <person name="Visel A."/>
            <person name="Grigoriev I.V."/>
        </authorList>
    </citation>
    <scope>NUCLEOTIDE SEQUENCE [LARGE SCALE GENOMIC DNA]</scope>
    <source>
        <strain evidence="2 3">NRRL 1336</strain>
    </source>
</reference>
<keyword evidence="1" id="KW-0812">Transmembrane</keyword>
<dbReference type="EMBL" id="MCGE01000044">
    <property type="protein sequence ID" value="ORZ05365.1"/>
    <property type="molecule type" value="Genomic_DNA"/>
</dbReference>
<protein>
    <submittedName>
        <fullName evidence="2">Uncharacterized protein</fullName>
    </submittedName>
</protein>
<gene>
    <name evidence="2" type="ORF">BCR42DRAFT_428148</name>
</gene>
<keyword evidence="3" id="KW-1185">Reference proteome</keyword>
<dbReference type="AlphaFoldDB" id="A0A1X2HYQ9"/>
<dbReference type="Proteomes" id="UP000193560">
    <property type="component" value="Unassembled WGS sequence"/>
</dbReference>
<proteinExistence type="predicted"/>
<organism evidence="2 3">
    <name type="scientific">Absidia repens</name>
    <dbReference type="NCBI Taxonomy" id="90262"/>
    <lineage>
        <taxon>Eukaryota</taxon>
        <taxon>Fungi</taxon>
        <taxon>Fungi incertae sedis</taxon>
        <taxon>Mucoromycota</taxon>
        <taxon>Mucoromycotina</taxon>
        <taxon>Mucoromycetes</taxon>
        <taxon>Mucorales</taxon>
        <taxon>Cunninghamellaceae</taxon>
        <taxon>Absidia</taxon>
    </lineage>
</organism>
<feature type="transmembrane region" description="Helical" evidence="1">
    <location>
        <begin position="73"/>
        <end position="95"/>
    </location>
</feature>
<evidence type="ECO:0000256" key="1">
    <source>
        <dbReference type="SAM" id="Phobius"/>
    </source>
</evidence>
<comment type="caution">
    <text evidence="2">The sequence shown here is derived from an EMBL/GenBank/DDBJ whole genome shotgun (WGS) entry which is preliminary data.</text>
</comment>
<keyword evidence="1" id="KW-1133">Transmembrane helix</keyword>
<sequence>MELKDIPFPLLQQIYAAQAQHNHQPECYRFEMFKNLTEYEAKFADKLCDIRPIINYNRYEVIQYGRELRALSIATLVLSAITMLSLTMFIVYRLVTYYYKRQQQQQISIQD</sequence>
<keyword evidence="1" id="KW-0472">Membrane</keyword>
<evidence type="ECO:0000313" key="2">
    <source>
        <dbReference type="EMBL" id="ORZ05365.1"/>
    </source>
</evidence>
<name>A0A1X2HYQ9_9FUNG</name>
<accession>A0A1X2HYQ9</accession>
<evidence type="ECO:0000313" key="3">
    <source>
        <dbReference type="Proteomes" id="UP000193560"/>
    </source>
</evidence>